<accession>A0A0U5BM48</accession>
<gene>
    <name evidence="1" type="ORF">CB4_03449</name>
</gene>
<dbReference type="EMBL" id="AP017312">
    <property type="protein sequence ID" value="BAU29262.1"/>
    <property type="molecule type" value="Genomic_DNA"/>
</dbReference>
<evidence type="ECO:0000313" key="1">
    <source>
        <dbReference type="EMBL" id="BAU29262.1"/>
    </source>
</evidence>
<organism evidence="1 2">
    <name type="scientific">Aneurinibacillus soli</name>
    <dbReference type="NCBI Taxonomy" id="1500254"/>
    <lineage>
        <taxon>Bacteria</taxon>
        <taxon>Bacillati</taxon>
        <taxon>Bacillota</taxon>
        <taxon>Bacilli</taxon>
        <taxon>Bacillales</taxon>
        <taxon>Paenibacillaceae</taxon>
        <taxon>Aneurinibacillus group</taxon>
        <taxon>Aneurinibacillus</taxon>
    </lineage>
</organism>
<sequence length="190" mass="21814">MAVNKKAEKESVTVQATTQQNPNIVDAVWDGWMNSVKTIYAYQREIENITLQTLDRQKELWTKTAENIEKTEQELKKFLEEAKFTYQSNVKNVGGEQAGQIVQDWLGRLDEISSRIQQLTWTPGKASINVINKSQEQLELSVKSLIEQQQRTREEVQNLVDNFLGQVKSTQKGLINSLEANKNNTINLFK</sequence>
<dbReference type="KEGG" id="asoc:CB4_03449"/>
<dbReference type="Pfam" id="PF09602">
    <property type="entry name" value="PhaP_Bmeg"/>
    <property type="match status" value="1"/>
</dbReference>
<dbReference type="Proteomes" id="UP000217696">
    <property type="component" value="Chromosome"/>
</dbReference>
<dbReference type="OrthoDB" id="2677976at2"/>
<name>A0A0U5BM48_9BACL</name>
<keyword evidence="2" id="KW-1185">Reference proteome</keyword>
<evidence type="ECO:0000313" key="2">
    <source>
        <dbReference type="Proteomes" id="UP000217696"/>
    </source>
</evidence>
<dbReference type="NCBIfam" id="TIGR02131">
    <property type="entry name" value="phaP_Bmeg"/>
    <property type="match status" value="1"/>
</dbReference>
<dbReference type="InterPro" id="IPR011728">
    <property type="entry name" value="PhaP_Bmeg"/>
</dbReference>
<proteinExistence type="predicted"/>
<protein>
    <submittedName>
        <fullName evidence="1">Polyhydroxyalkanoic acid inclusion protein</fullName>
    </submittedName>
</protein>
<reference evidence="1 2" key="1">
    <citation type="submission" date="2015-12" db="EMBL/GenBank/DDBJ databases">
        <title>Genome sequence of Aneurinibacillus soli.</title>
        <authorList>
            <person name="Lee J.S."/>
            <person name="Lee K.C."/>
            <person name="Kim K.K."/>
            <person name="Lee B.W."/>
        </authorList>
    </citation>
    <scope>NUCLEOTIDE SEQUENCE [LARGE SCALE GENOMIC DNA]</scope>
    <source>
        <strain evidence="1 2">CB4</strain>
    </source>
</reference>
<dbReference type="RefSeq" id="WP_096466953.1">
    <property type="nucleotide sequence ID" value="NZ_AP017312.1"/>
</dbReference>
<dbReference type="AlphaFoldDB" id="A0A0U5BM48"/>